<dbReference type="PANTHER" id="PTHR22749:SF6">
    <property type="entry name" value="RIBOFLAVIN KINASE"/>
    <property type="match status" value="1"/>
</dbReference>
<dbReference type="PANTHER" id="PTHR22749">
    <property type="entry name" value="RIBOFLAVIN KINASE/FMN ADENYLYLTRANSFERASE"/>
    <property type="match status" value="1"/>
</dbReference>
<keyword evidence="9 15" id="KW-0418">Kinase</keyword>
<reference evidence="18" key="1">
    <citation type="submission" date="2016-11" db="EMBL/GenBank/DDBJ databases">
        <authorList>
            <person name="Varghese N."/>
            <person name="Submissions S."/>
        </authorList>
    </citation>
    <scope>NUCLEOTIDE SEQUENCE [LARGE SCALE GENOMIC DNA]</scope>
    <source>
        <strain evidence="18">DSM 16219</strain>
    </source>
</reference>
<evidence type="ECO:0000256" key="14">
    <source>
        <dbReference type="ARBA" id="ARBA00049494"/>
    </source>
</evidence>
<dbReference type="NCBIfam" id="NF004162">
    <property type="entry name" value="PRK05627.1-5"/>
    <property type="match status" value="1"/>
</dbReference>
<dbReference type="SUPFAM" id="SSF52374">
    <property type="entry name" value="Nucleotidylyl transferase"/>
    <property type="match status" value="1"/>
</dbReference>
<feature type="domain" description="Riboflavin kinase" evidence="16">
    <location>
        <begin position="186"/>
        <end position="310"/>
    </location>
</feature>
<comment type="catalytic activity">
    <reaction evidence="13 15">
        <text>riboflavin + ATP = FMN + ADP + H(+)</text>
        <dbReference type="Rhea" id="RHEA:14357"/>
        <dbReference type="ChEBI" id="CHEBI:15378"/>
        <dbReference type="ChEBI" id="CHEBI:30616"/>
        <dbReference type="ChEBI" id="CHEBI:57986"/>
        <dbReference type="ChEBI" id="CHEBI:58210"/>
        <dbReference type="ChEBI" id="CHEBI:456216"/>
        <dbReference type="EC" id="2.7.1.26"/>
    </reaction>
</comment>
<dbReference type="GO" id="GO:0003919">
    <property type="term" value="F:FMN adenylyltransferase activity"/>
    <property type="evidence" value="ECO:0007669"/>
    <property type="project" value="UniProtKB-UniRule"/>
</dbReference>
<evidence type="ECO:0000256" key="4">
    <source>
        <dbReference type="ARBA" id="ARBA00022630"/>
    </source>
</evidence>
<dbReference type="GO" id="GO:0009231">
    <property type="term" value="P:riboflavin biosynthetic process"/>
    <property type="evidence" value="ECO:0007669"/>
    <property type="project" value="InterPro"/>
</dbReference>
<dbReference type="OrthoDB" id="9803667at2"/>
<dbReference type="UniPathway" id="UPA00277">
    <property type="reaction ID" value="UER00407"/>
</dbReference>
<dbReference type="Pfam" id="PF01687">
    <property type="entry name" value="Flavokinase"/>
    <property type="match status" value="1"/>
</dbReference>
<dbReference type="InterPro" id="IPR014729">
    <property type="entry name" value="Rossmann-like_a/b/a_fold"/>
</dbReference>
<comment type="pathway">
    <text evidence="2 15">Cofactor biosynthesis; FAD biosynthesis; FAD from FMN: step 1/1.</text>
</comment>
<keyword evidence="11 15" id="KW-0067">ATP-binding</keyword>
<dbReference type="NCBIfam" id="TIGR00083">
    <property type="entry name" value="ribF"/>
    <property type="match status" value="1"/>
</dbReference>
<evidence type="ECO:0000256" key="10">
    <source>
        <dbReference type="ARBA" id="ARBA00022827"/>
    </source>
</evidence>
<evidence type="ECO:0000256" key="15">
    <source>
        <dbReference type="PIRNR" id="PIRNR004491"/>
    </source>
</evidence>
<dbReference type="Proteomes" id="UP000183994">
    <property type="component" value="Unassembled WGS sequence"/>
</dbReference>
<evidence type="ECO:0000256" key="9">
    <source>
        <dbReference type="ARBA" id="ARBA00022777"/>
    </source>
</evidence>
<dbReference type="Pfam" id="PF06574">
    <property type="entry name" value="FAD_syn"/>
    <property type="match status" value="1"/>
</dbReference>
<evidence type="ECO:0000256" key="3">
    <source>
        <dbReference type="ARBA" id="ARBA00005201"/>
    </source>
</evidence>
<evidence type="ECO:0000256" key="7">
    <source>
        <dbReference type="ARBA" id="ARBA00022695"/>
    </source>
</evidence>
<gene>
    <name evidence="17" type="ORF">SAMN02745216_02833</name>
</gene>
<keyword evidence="18" id="KW-1185">Reference proteome</keyword>
<dbReference type="SMART" id="SM00904">
    <property type="entry name" value="Flavokinase"/>
    <property type="match status" value="1"/>
</dbReference>
<dbReference type="FunFam" id="3.40.50.620:FF:000021">
    <property type="entry name" value="Riboflavin biosynthesis protein"/>
    <property type="match status" value="1"/>
</dbReference>
<dbReference type="Gene3D" id="2.40.30.30">
    <property type="entry name" value="Riboflavin kinase-like"/>
    <property type="match status" value="1"/>
</dbReference>
<evidence type="ECO:0000256" key="1">
    <source>
        <dbReference type="ARBA" id="ARBA00002121"/>
    </source>
</evidence>
<keyword evidence="6 15" id="KW-0808">Transferase</keyword>
<proteinExistence type="inferred from homology"/>
<evidence type="ECO:0000256" key="2">
    <source>
        <dbReference type="ARBA" id="ARBA00004726"/>
    </source>
</evidence>
<keyword evidence="8 15" id="KW-0547">Nucleotide-binding</keyword>
<dbReference type="EC" id="2.7.7.2" evidence="15"/>
<comment type="catalytic activity">
    <reaction evidence="14 15">
        <text>FMN + ATP + H(+) = FAD + diphosphate</text>
        <dbReference type="Rhea" id="RHEA:17237"/>
        <dbReference type="ChEBI" id="CHEBI:15378"/>
        <dbReference type="ChEBI" id="CHEBI:30616"/>
        <dbReference type="ChEBI" id="CHEBI:33019"/>
        <dbReference type="ChEBI" id="CHEBI:57692"/>
        <dbReference type="ChEBI" id="CHEBI:58210"/>
        <dbReference type="EC" id="2.7.7.2"/>
    </reaction>
</comment>
<keyword evidence="5 15" id="KW-0288">FMN</keyword>
<dbReference type="CDD" id="cd02064">
    <property type="entry name" value="FAD_synthetase_N"/>
    <property type="match status" value="1"/>
</dbReference>
<dbReference type="PIRSF" id="PIRSF004491">
    <property type="entry name" value="FAD_Synth"/>
    <property type="match status" value="1"/>
</dbReference>
<keyword evidence="10 15" id="KW-0274">FAD</keyword>
<protein>
    <recommendedName>
        <fullName evidence="15">Riboflavin biosynthesis protein</fullName>
    </recommendedName>
    <domain>
        <recommendedName>
            <fullName evidence="15">Riboflavin kinase</fullName>
            <ecNumber evidence="15">2.7.1.26</ecNumber>
        </recommendedName>
        <alternativeName>
            <fullName evidence="15">Flavokinase</fullName>
        </alternativeName>
    </domain>
    <domain>
        <recommendedName>
            <fullName evidence="15">FMN adenylyltransferase</fullName>
            <ecNumber evidence="15">2.7.7.2</ecNumber>
        </recommendedName>
        <alternativeName>
            <fullName evidence="15">FAD pyrophosphorylase</fullName>
        </alternativeName>
        <alternativeName>
            <fullName evidence="15">FAD synthase</fullName>
        </alternativeName>
    </domain>
</protein>
<dbReference type="InterPro" id="IPR015865">
    <property type="entry name" value="Riboflavin_kinase_bac/euk"/>
</dbReference>
<keyword evidence="4 15" id="KW-0285">Flavoprotein</keyword>
<keyword evidence="7 15" id="KW-0548">Nucleotidyltransferase</keyword>
<dbReference type="EMBL" id="FQZU01000017">
    <property type="protein sequence ID" value="SHK07250.1"/>
    <property type="molecule type" value="Genomic_DNA"/>
</dbReference>
<comment type="function">
    <text evidence="1">Catalyzes the phosphorylation of riboflavin to FMN followed by the adenylation of FMN to FAD.</text>
</comment>
<dbReference type="NCBIfam" id="NF004160">
    <property type="entry name" value="PRK05627.1-3"/>
    <property type="match status" value="1"/>
</dbReference>
<dbReference type="STRING" id="1121393.SAMN02745216_02833"/>
<organism evidence="17 18">
    <name type="scientific">Desulfatibacillum alkenivorans DSM 16219</name>
    <dbReference type="NCBI Taxonomy" id="1121393"/>
    <lineage>
        <taxon>Bacteria</taxon>
        <taxon>Pseudomonadati</taxon>
        <taxon>Thermodesulfobacteriota</taxon>
        <taxon>Desulfobacteria</taxon>
        <taxon>Desulfobacterales</taxon>
        <taxon>Desulfatibacillaceae</taxon>
        <taxon>Desulfatibacillum</taxon>
    </lineage>
</organism>
<evidence type="ECO:0000256" key="5">
    <source>
        <dbReference type="ARBA" id="ARBA00022643"/>
    </source>
</evidence>
<evidence type="ECO:0000313" key="17">
    <source>
        <dbReference type="EMBL" id="SHK07250.1"/>
    </source>
</evidence>
<evidence type="ECO:0000256" key="8">
    <source>
        <dbReference type="ARBA" id="ARBA00022741"/>
    </source>
</evidence>
<comment type="similarity">
    <text evidence="15">Belongs to the ribF family.</text>
</comment>
<dbReference type="InterPro" id="IPR002606">
    <property type="entry name" value="Riboflavin_kinase_bac"/>
</dbReference>
<comment type="pathway">
    <text evidence="3 15">Cofactor biosynthesis; FMN biosynthesis; FMN from riboflavin (ATP route): step 1/1.</text>
</comment>
<keyword evidence="12" id="KW-0511">Multifunctional enzyme</keyword>
<evidence type="ECO:0000313" key="18">
    <source>
        <dbReference type="Proteomes" id="UP000183994"/>
    </source>
</evidence>
<name>A0A1M6PH77_9BACT</name>
<dbReference type="InterPro" id="IPR023465">
    <property type="entry name" value="Riboflavin_kinase_dom_sf"/>
</dbReference>
<accession>A0A1M6PH77</accession>
<dbReference type="GO" id="GO:0005524">
    <property type="term" value="F:ATP binding"/>
    <property type="evidence" value="ECO:0007669"/>
    <property type="project" value="UniProtKB-UniRule"/>
</dbReference>
<dbReference type="Gene3D" id="3.40.50.620">
    <property type="entry name" value="HUPs"/>
    <property type="match status" value="1"/>
</dbReference>
<evidence type="ECO:0000256" key="11">
    <source>
        <dbReference type="ARBA" id="ARBA00022840"/>
    </source>
</evidence>
<dbReference type="RefSeq" id="WP_073476821.1">
    <property type="nucleotide sequence ID" value="NZ_FQZU01000017.1"/>
</dbReference>
<evidence type="ECO:0000259" key="16">
    <source>
        <dbReference type="SMART" id="SM00904"/>
    </source>
</evidence>
<dbReference type="FunFam" id="2.40.30.30:FF:000003">
    <property type="entry name" value="Riboflavin biosynthesis protein"/>
    <property type="match status" value="1"/>
</dbReference>
<dbReference type="InterPro" id="IPR015864">
    <property type="entry name" value="FAD_synthase"/>
</dbReference>
<dbReference type="SUPFAM" id="SSF82114">
    <property type="entry name" value="Riboflavin kinase-like"/>
    <property type="match status" value="1"/>
</dbReference>
<evidence type="ECO:0000256" key="6">
    <source>
        <dbReference type="ARBA" id="ARBA00022679"/>
    </source>
</evidence>
<dbReference type="GO" id="GO:0009398">
    <property type="term" value="P:FMN biosynthetic process"/>
    <property type="evidence" value="ECO:0007669"/>
    <property type="project" value="UniProtKB-UniRule"/>
</dbReference>
<dbReference type="InterPro" id="IPR023468">
    <property type="entry name" value="Riboflavin_kinase"/>
</dbReference>
<dbReference type="EC" id="2.7.1.26" evidence="15"/>
<sequence>MQLIENLEAIKQPFSKAVITIGNFDGVHIGHQALFSEVIQKADSIGGSSMAMTFEPHPARFLKKENFPPLITLYEQKVELISRTGLDALVVVPFNEAFASLSPREFVEDILIKRLGVKVLIVGPDYCFGKGREGNVEYLQQIAEPLDFELMVVPWIGQAGPDGERISSTRIRELVQDGKIDEAKRLLGRDYQVRGMVVKGRNRGGKLLGFPTANIHLTDELCPKTGVYAVTMQVDDAVYPAVANIGYSPTFDDYIFTVEVHALDFSGDLYDKKIKVNFIARLRGEIKFPNLDALIEQIQEDIKIAREIIPL</sequence>
<evidence type="ECO:0000256" key="13">
    <source>
        <dbReference type="ARBA" id="ARBA00047880"/>
    </source>
</evidence>
<dbReference type="AlphaFoldDB" id="A0A1M6PH77"/>
<evidence type="ECO:0000256" key="12">
    <source>
        <dbReference type="ARBA" id="ARBA00023268"/>
    </source>
</evidence>
<dbReference type="GO" id="GO:0008531">
    <property type="term" value="F:riboflavin kinase activity"/>
    <property type="evidence" value="ECO:0007669"/>
    <property type="project" value="UniProtKB-UniRule"/>
</dbReference>
<dbReference type="UniPathway" id="UPA00276">
    <property type="reaction ID" value="UER00406"/>
</dbReference>
<dbReference type="GO" id="GO:0006747">
    <property type="term" value="P:FAD biosynthetic process"/>
    <property type="evidence" value="ECO:0007669"/>
    <property type="project" value="UniProtKB-UniRule"/>
</dbReference>